<feature type="transmembrane region" description="Helical" evidence="1">
    <location>
        <begin position="30"/>
        <end position="51"/>
    </location>
</feature>
<accession>A0A016UIZ3</accession>
<sequence>MITISHTVGVNCGDSSAASKSARRNRAARAGILSGTSSYGVFLIVICRAYFKRLAVGQWRTQKNATRVGALGPPVTCLNSNDVNPIIHGLLC</sequence>
<dbReference type="AlphaFoldDB" id="A0A016UIZ3"/>
<organism evidence="2 3">
    <name type="scientific">Ancylostoma ceylanicum</name>
    <dbReference type="NCBI Taxonomy" id="53326"/>
    <lineage>
        <taxon>Eukaryota</taxon>
        <taxon>Metazoa</taxon>
        <taxon>Ecdysozoa</taxon>
        <taxon>Nematoda</taxon>
        <taxon>Chromadorea</taxon>
        <taxon>Rhabditida</taxon>
        <taxon>Rhabditina</taxon>
        <taxon>Rhabditomorpha</taxon>
        <taxon>Strongyloidea</taxon>
        <taxon>Ancylostomatidae</taxon>
        <taxon>Ancylostomatinae</taxon>
        <taxon>Ancylostoma</taxon>
    </lineage>
</organism>
<comment type="caution">
    <text evidence="2">The sequence shown here is derived from an EMBL/GenBank/DDBJ whole genome shotgun (WGS) entry which is preliminary data.</text>
</comment>
<keyword evidence="3" id="KW-1185">Reference proteome</keyword>
<reference evidence="3" key="1">
    <citation type="journal article" date="2015" name="Nat. Genet.">
        <title>The genome and transcriptome of the zoonotic hookworm Ancylostoma ceylanicum identify infection-specific gene families.</title>
        <authorList>
            <person name="Schwarz E.M."/>
            <person name="Hu Y."/>
            <person name="Antoshechkin I."/>
            <person name="Miller M.M."/>
            <person name="Sternberg P.W."/>
            <person name="Aroian R.V."/>
        </authorList>
    </citation>
    <scope>NUCLEOTIDE SEQUENCE</scope>
    <source>
        <strain evidence="3">HY135</strain>
    </source>
</reference>
<protein>
    <submittedName>
        <fullName evidence="2">Uncharacterized protein</fullName>
    </submittedName>
</protein>
<evidence type="ECO:0000313" key="3">
    <source>
        <dbReference type="Proteomes" id="UP000024635"/>
    </source>
</evidence>
<keyword evidence="1" id="KW-1133">Transmembrane helix</keyword>
<name>A0A016UIZ3_9BILA</name>
<evidence type="ECO:0000256" key="1">
    <source>
        <dbReference type="SAM" id="Phobius"/>
    </source>
</evidence>
<keyword evidence="1" id="KW-0472">Membrane</keyword>
<dbReference type="Proteomes" id="UP000024635">
    <property type="component" value="Unassembled WGS sequence"/>
</dbReference>
<gene>
    <name evidence="2" type="primary">Acey_s0039.g24</name>
    <name evidence="2" type="ORF">Y032_0039g24</name>
</gene>
<keyword evidence="1" id="KW-0812">Transmembrane</keyword>
<proteinExistence type="predicted"/>
<evidence type="ECO:0000313" key="2">
    <source>
        <dbReference type="EMBL" id="EYC14817.1"/>
    </source>
</evidence>
<dbReference type="EMBL" id="JARK01001375">
    <property type="protein sequence ID" value="EYC14817.1"/>
    <property type="molecule type" value="Genomic_DNA"/>
</dbReference>